<sequence>MEWNDGIDRLMENSKCKEKLILKLLSGRLVKIELFYDETKWSFVHSSIDDLNDFSILLSPSVEKKSHSTQFKMRINHPEFTLEWIDANRESARFRIGPFLAIIYGESRVLMQGRIREEEEEKYDIHSTAIVEICESERTHAYHVFTFLNGSKSRGLKLGRKVSIPSEVLSLTSQFFFNLFYGNFKEKNQEWIKVEGITAHSLNRLIFLSVSKL</sequence>
<feature type="non-terminal residue" evidence="1">
    <location>
        <position position="213"/>
    </location>
</feature>
<organism evidence="1 2">
    <name type="scientific">Pristionchus fissidentatus</name>
    <dbReference type="NCBI Taxonomy" id="1538716"/>
    <lineage>
        <taxon>Eukaryota</taxon>
        <taxon>Metazoa</taxon>
        <taxon>Ecdysozoa</taxon>
        <taxon>Nematoda</taxon>
        <taxon>Chromadorea</taxon>
        <taxon>Rhabditida</taxon>
        <taxon>Rhabditina</taxon>
        <taxon>Diplogasteromorpha</taxon>
        <taxon>Diplogasteroidea</taxon>
        <taxon>Neodiplogasteridae</taxon>
        <taxon>Pristionchus</taxon>
    </lineage>
</organism>
<dbReference type="AlphaFoldDB" id="A0AAV5WEC7"/>
<proteinExistence type="predicted"/>
<comment type="caution">
    <text evidence="1">The sequence shown here is derived from an EMBL/GenBank/DDBJ whole genome shotgun (WGS) entry which is preliminary data.</text>
</comment>
<gene>
    <name evidence="1" type="ORF">PFISCL1PPCAC_20112</name>
</gene>
<reference evidence="1" key="1">
    <citation type="submission" date="2023-10" db="EMBL/GenBank/DDBJ databases">
        <title>Genome assembly of Pristionchus species.</title>
        <authorList>
            <person name="Yoshida K."/>
            <person name="Sommer R.J."/>
        </authorList>
    </citation>
    <scope>NUCLEOTIDE SEQUENCE</scope>
    <source>
        <strain evidence="1">RS5133</strain>
    </source>
</reference>
<dbReference type="EMBL" id="BTSY01000005">
    <property type="protein sequence ID" value="GMT28815.1"/>
    <property type="molecule type" value="Genomic_DNA"/>
</dbReference>
<evidence type="ECO:0008006" key="3">
    <source>
        <dbReference type="Google" id="ProtNLM"/>
    </source>
</evidence>
<protein>
    <recommendedName>
        <fullName evidence="3">BTB domain-containing protein</fullName>
    </recommendedName>
</protein>
<dbReference type="Proteomes" id="UP001432322">
    <property type="component" value="Unassembled WGS sequence"/>
</dbReference>
<name>A0AAV5WEC7_9BILA</name>
<evidence type="ECO:0000313" key="1">
    <source>
        <dbReference type="EMBL" id="GMT28815.1"/>
    </source>
</evidence>
<keyword evidence="2" id="KW-1185">Reference proteome</keyword>
<evidence type="ECO:0000313" key="2">
    <source>
        <dbReference type="Proteomes" id="UP001432322"/>
    </source>
</evidence>
<accession>A0AAV5WEC7</accession>